<reference evidence="4" key="2">
    <citation type="submission" date="2020-09" db="EMBL/GenBank/DDBJ databases">
        <authorList>
            <person name="Sun Q."/>
            <person name="Zhou Y."/>
        </authorList>
    </citation>
    <scope>NUCLEOTIDE SEQUENCE</scope>
    <source>
        <strain evidence="4">CGMCC 1.15388</strain>
    </source>
</reference>
<dbReference type="PANTHER" id="PTHR10655">
    <property type="entry name" value="LYSOPHOSPHOLIPASE-RELATED"/>
    <property type="match status" value="1"/>
</dbReference>
<dbReference type="Gene3D" id="3.40.50.1820">
    <property type="entry name" value="alpha/beta hydrolase"/>
    <property type="match status" value="1"/>
</dbReference>
<dbReference type="AlphaFoldDB" id="A0A917APN7"/>
<dbReference type="SUPFAM" id="SSF53474">
    <property type="entry name" value="alpha/beta-Hydrolases"/>
    <property type="match status" value="1"/>
</dbReference>
<reference evidence="4" key="1">
    <citation type="journal article" date="2014" name="Int. J. Syst. Evol. Microbiol.">
        <title>Complete genome sequence of Corynebacterium casei LMG S-19264T (=DSM 44701T), isolated from a smear-ripened cheese.</title>
        <authorList>
            <consortium name="US DOE Joint Genome Institute (JGI-PGF)"/>
            <person name="Walter F."/>
            <person name="Albersmeier A."/>
            <person name="Kalinowski J."/>
            <person name="Ruckert C."/>
        </authorList>
    </citation>
    <scope>NUCLEOTIDE SEQUENCE</scope>
    <source>
        <strain evidence="4">CGMCC 1.15388</strain>
    </source>
</reference>
<dbReference type="Proteomes" id="UP000633136">
    <property type="component" value="Unassembled WGS sequence"/>
</dbReference>
<dbReference type="GO" id="GO:0016787">
    <property type="term" value="F:hydrolase activity"/>
    <property type="evidence" value="ECO:0007669"/>
    <property type="project" value="UniProtKB-KW"/>
</dbReference>
<proteinExistence type="inferred from homology"/>
<evidence type="ECO:0000256" key="1">
    <source>
        <dbReference type="ARBA" id="ARBA00006499"/>
    </source>
</evidence>
<protein>
    <submittedName>
        <fullName evidence="4">Phospholipase</fullName>
    </submittedName>
</protein>
<keyword evidence="2" id="KW-0378">Hydrolase</keyword>
<comment type="similarity">
    <text evidence="1">Belongs to the AB hydrolase superfamily. AB hydrolase 2 family.</text>
</comment>
<dbReference type="Pfam" id="PF02230">
    <property type="entry name" value="Abhydrolase_2"/>
    <property type="match status" value="1"/>
</dbReference>
<sequence length="223" mass="24347">MSNEPFVVWSREPEDREGTPLVVLLHGYGSNEQDLMGLVPGLPEEFTYASVRAPQALEGFGGGAHTWFELDVERLAYSSAAAKEAVEDLWSWLETVKGSHSSVTLLGFSMGMAMATSLLRTRPEEFVAVVGLSGFAVDPARGEALEGYFDDDALAAQKVPFFWGRDQEDPIIPGANIDYTHQWANRTVKLTKVLYAGAGHGVVPQEIGHINEFLTHVVLKGRG</sequence>
<comment type="caution">
    <text evidence="4">The sequence shown here is derived from an EMBL/GenBank/DDBJ whole genome shotgun (WGS) entry which is preliminary data.</text>
</comment>
<dbReference type="RefSeq" id="WP_188683411.1">
    <property type="nucleotide sequence ID" value="NZ_BMIS01000003.1"/>
</dbReference>
<evidence type="ECO:0000259" key="3">
    <source>
        <dbReference type="Pfam" id="PF02230"/>
    </source>
</evidence>
<dbReference type="InterPro" id="IPR003140">
    <property type="entry name" value="PLipase/COase/thioEstase"/>
</dbReference>
<feature type="domain" description="Phospholipase/carboxylesterase/thioesterase" evidence="3">
    <location>
        <begin position="15"/>
        <end position="216"/>
    </location>
</feature>
<accession>A0A917APN7</accession>
<evidence type="ECO:0000313" key="4">
    <source>
        <dbReference type="EMBL" id="GGE65295.1"/>
    </source>
</evidence>
<dbReference type="InterPro" id="IPR050565">
    <property type="entry name" value="LYPA1-2/EST-like"/>
</dbReference>
<dbReference type="PANTHER" id="PTHR10655:SF17">
    <property type="entry name" value="LYSOPHOSPHOLIPASE-LIKE PROTEIN 1"/>
    <property type="match status" value="1"/>
</dbReference>
<evidence type="ECO:0000313" key="5">
    <source>
        <dbReference type="Proteomes" id="UP000633136"/>
    </source>
</evidence>
<organism evidence="4 5">
    <name type="scientific">Nesterenkonia cremea</name>
    <dbReference type="NCBI Taxonomy" id="1882340"/>
    <lineage>
        <taxon>Bacteria</taxon>
        <taxon>Bacillati</taxon>
        <taxon>Actinomycetota</taxon>
        <taxon>Actinomycetes</taxon>
        <taxon>Micrococcales</taxon>
        <taxon>Micrococcaceae</taxon>
        <taxon>Nesterenkonia</taxon>
    </lineage>
</organism>
<keyword evidence="5" id="KW-1185">Reference proteome</keyword>
<dbReference type="EMBL" id="BMIS01000003">
    <property type="protein sequence ID" value="GGE65295.1"/>
    <property type="molecule type" value="Genomic_DNA"/>
</dbReference>
<name>A0A917APN7_9MICC</name>
<gene>
    <name evidence="4" type="ORF">GCM10011401_10660</name>
</gene>
<evidence type="ECO:0000256" key="2">
    <source>
        <dbReference type="ARBA" id="ARBA00022801"/>
    </source>
</evidence>
<dbReference type="InterPro" id="IPR029058">
    <property type="entry name" value="AB_hydrolase_fold"/>
</dbReference>